<evidence type="ECO:0000313" key="3">
    <source>
        <dbReference type="Proteomes" id="UP000198757"/>
    </source>
</evidence>
<feature type="signal peptide" evidence="1">
    <location>
        <begin position="1"/>
        <end position="20"/>
    </location>
</feature>
<keyword evidence="3" id="KW-1185">Reference proteome</keyword>
<dbReference type="InterPro" id="IPR017850">
    <property type="entry name" value="Alkaline_phosphatase_core_sf"/>
</dbReference>
<feature type="chain" id="PRO_5011517445" evidence="1">
    <location>
        <begin position="21"/>
        <end position="300"/>
    </location>
</feature>
<dbReference type="GO" id="GO:0016787">
    <property type="term" value="F:hydrolase activity"/>
    <property type="evidence" value="ECO:0007669"/>
    <property type="project" value="UniProtKB-ARBA"/>
</dbReference>
<dbReference type="SUPFAM" id="SSF53649">
    <property type="entry name" value="Alkaline phosphatase-like"/>
    <property type="match status" value="1"/>
</dbReference>
<gene>
    <name evidence="2" type="ORF">SAMN04487894_105188</name>
</gene>
<sequence length="300" mass="33426">MNCLTIFLSAVLFIAFSSRAQTRVVLIGLDGFSTEGYNNISHPNIDRLVSDGVLSTTTRPVMPSVTLPNWTSHLTGSGPEEHGVTGNDWTVAKHSLEAIDKDAEGYYPSIFKILKEKIPGVKTAFYYNWAELIHSMNKKHIDEVSFQYNDRYDSNYAKAYNFIAANKNRPSLTFLYSVHTDHAGHGYGWMSPQYISAVKAADSAIGVFLARLKAANLYDNTYFFLITDHGGKEKSHGGTSMQEMQVPWAVTGPRIKKTGRTDLYNSNKNTSLVIARIFGLKPDVLPKSWTGTVPEGIFKR</sequence>
<name>A0A1G6R8K3_NIADE</name>
<proteinExistence type="predicted"/>
<evidence type="ECO:0000313" key="2">
    <source>
        <dbReference type="EMBL" id="SDD00858.1"/>
    </source>
</evidence>
<dbReference type="AlphaFoldDB" id="A0A1G6R8K3"/>
<dbReference type="InterPro" id="IPR002591">
    <property type="entry name" value="Phosphodiest/P_Trfase"/>
</dbReference>
<dbReference type="Proteomes" id="UP000198757">
    <property type="component" value="Unassembled WGS sequence"/>
</dbReference>
<dbReference type="PANTHER" id="PTHR10151:SF120">
    <property type="entry name" value="BIS(5'-ADENOSYL)-TRIPHOSPHATASE"/>
    <property type="match status" value="1"/>
</dbReference>
<evidence type="ECO:0000256" key="1">
    <source>
        <dbReference type="SAM" id="SignalP"/>
    </source>
</evidence>
<dbReference type="Gene3D" id="3.40.720.10">
    <property type="entry name" value="Alkaline Phosphatase, subunit A"/>
    <property type="match status" value="1"/>
</dbReference>
<keyword evidence="1" id="KW-0732">Signal</keyword>
<organism evidence="2 3">
    <name type="scientific">Niabella drilacis (strain DSM 25811 / CCM 8410 / CCUG 62505 / LMG 26954 / E90)</name>
    <dbReference type="NCBI Taxonomy" id="1285928"/>
    <lineage>
        <taxon>Bacteria</taxon>
        <taxon>Pseudomonadati</taxon>
        <taxon>Bacteroidota</taxon>
        <taxon>Chitinophagia</taxon>
        <taxon>Chitinophagales</taxon>
        <taxon>Chitinophagaceae</taxon>
        <taxon>Niabella</taxon>
    </lineage>
</organism>
<dbReference type="Pfam" id="PF01663">
    <property type="entry name" value="Phosphodiest"/>
    <property type="match status" value="1"/>
</dbReference>
<reference evidence="3" key="1">
    <citation type="submission" date="2016-10" db="EMBL/GenBank/DDBJ databases">
        <authorList>
            <person name="Varghese N."/>
            <person name="Submissions S."/>
        </authorList>
    </citation>
    <scope>NUCLEOTIDE SEQUENCE [LARGE SCALE GENOMIC DNA]</scope>
    <source>
        <strain evidence="3">DSM 25811 / CCM 8410 / LMG 26954 / E90</strain>
    </source>
</reference>
<protein>
    <submittedName>
        <fullName evidence="2">Type I phosphodiesterase / nucleotide pyrophosphatase</fullName>
    </submittedName>
</protein>
<dbReference type="EMBL" id="FMZO01000005">
    <property type="protein sequence ID" value="SDD00858.1"/>
    <property type="molecule type" value="Genomic_DNA"/>
</dbReference>
<dbReference type="PANTHER" id="PTHR10151">
    <property type="entry name" value="ECTONUCLEOTIDE PYROPHOSPHATASE/PHOSPHODIESTERASE"/>
    <property type="match status" value="1"/>
</dbReference>
<dbReference type="STRING" id="1285928.SAMN04487894_105188"/>
<accession>A0A1G6R8K3</accession>
<dbReference type="RefSeq" id="WP_090390160.1">
    <property type="nucleotide sequence ID" value="NZ_FMZO01000005.1"/>
</dbReference>
<dbReference type="OrthoDB" id="279982at2"/>
<dbReference type="CDD" id="cd16018">
    <property type="entry name" value="Enpp"/>
    <property type="match status" value="1"/>
</dbReference>